<evidence type="ECO:0000256" key="1">
    <source>
        <dbReference type="SAM" id="SignalP"/>
    </source>
</evidence>
<evidence type="ECO:0008006" key="4">
    <source>
        <dbReference type="Google" id="ProtNLM"/>
    </source>
</evidence>
<protein>
    <recommendedName>
        <fullName evidence="4">Small secreted protein</fullName>
    </recommendedName>
</protein>
<dbReference type="EMBL" id="WBMR01000216">
    <property type="protein sequence ID" value="KAB2364761.1"/>
    <property type="molecule type" value="Genomic_DNA"/>
</dbReference>
<feature type="signal peptide" evidence="1">
    <location>
        <begin position="1"/>
        <end position="19"/>
    </location>
</feature>
<evidence type="ECO:0000313" key="2">
    <source>
        <dbReference type="EMBL" id="KAB2364761.1"/>
    </source>
</evidence>
<name>A0A6L3VK19_9ACTN</name>
<accession>A0A6L3VK19</accession>
<dbReference type="PROSITE" id="PS51257">
    <property type="entry name" value="PROKAR_LIPOPROTEIN"/>
    <property type="match status" value="1"/>
</dbReference>
<reference evidence="2 3" key="1">
    <citation type="submission" date="2019-09" db="EMBL/GenBank/DDBJ databases">
        <title>Actinomadura physcomitrii sp. nov., a novel actinomycete isolated from moss [Physcomitrium sphaericum (Ludw) Fuernr].</title>
        <authorList>
            <person name="Liu C."/>
            <person name="Zhuang X."/>
        </authorList>
    </citation>
    <scope>NUCLEOTIDE SEQUENCE [LARGE SCALE GENOMIC DNA]</scope>
    <source>
        <strain evidence="2 3">CYP1-1B</strain>
    </source>
</reference>
<gene>
    <name evidence="2" type="ORF">F9B16_41410</name>
</gene>
<dbReference type="Proteomes" id="UP000483004">
    <property type="component" value="Unassembled WGS sequence"/>
</dbReference>
<comment type="caution">
    <text evidence="2">The sequence shown here is derived from an EMBL/GenBank/DDBJ whole genome shotgun (WGS) entry which is preliminary data.</text>
</comment>
<dbReference type="RefSeq" id="WP_151545731.1">
    <property type="nucleotide sequence ID" value="NZ_WBMR01000216.1"/>
</dbReference>
<keyword evidence="3" id="KW-1185">Reference proteome</keyword>
<evidence type="ECO:0000313" key="3">
    <source>
        <dbReference type="Proteomes" id="UP000483004"/>
    </source>
</evidence>
<organism evidence="2 3">
    <name type="scientific">Actinomadura montaniterrae</name>
    <dbReference type="NCBI Taxonomy" id="1803903"/>
    <lineage>
        <taxon>Bacteria</taxon>
        <taxon>Bacillati</taxon>
        <taxon>Actinomycetota</taxon>
        <taxon>Actinomycetes</taxon>
        <taxon>Streptosporangiales</taxon>
        <taxon>Thermomonosporaceae</taxon>
        <taxon>Actinomadura</taxon>
    </lineage>
</organism>
<feature type="chain" id="PRO_5026992769" description="Small secreted protein" evidence="1">
    <location>
        <begin position="20"/>
        <end position="177"/>
    </location>
</feature>
<dbReference type="OrthoDB" id="4202326at2"/>
<keyword evidence="1" id="KW-0732">Signal</keyword>
<sequence>MIRRLIIGTVLASVTAAAAAGCGGGGDKAKPEVAWAGKVCDGVTASGAGLSFPQIDPKNGAKSAKALAGFLDAMGRRLQTMETRLQGAGAPPIDNGQAALNTALANLRGTESAVRTASAGLAKAKVTDAKSFKAAVTAAGQAMQKVQTYQGPTKDLRADPALAKAFDQAGSCKTHQL</sequence>
<proteinExistence type="predicted"/>
<dbReference type="AlphaFoldDB" id="A0A6L3VK19"/>